<evidence type="ECO:0000313" key="10">
    <source>
        <dbReference type="EMBL" id="GAB49202.1"/>
    </source>
</evidence>
<keyword evidence="4 6" id="KW-0274">FAD</keyword>
<sequence>MFELSADHEDFRRTVRDFAESEIAPHAAQWDKEHHFPADLIPKMGELGLFGLVVPEEFGGHAGDGGEFTYLCLAIEELGRVDQSMGITLQAGVGLGINPILTYGTQEQKEKWLPDLAAGRAMAGFGLTEPDAGSDAGATKTRARLEDGQWVVNGAKAFITNSGTSITSVVTVTARTGETAEGKPEISAIMVPNGTPGFTVEPAYDKLGWNISDTHGLTFEDARVPEENLLGERGHGFKQFLATLDDGRIAISALSTGCIQRMLEEASEYARTRMAFGRPIGANQGVSFKIADLAVMAETARLLTYKAAWLKDEMHAGRRSHTEVKKAASIAKVYSSEAAVSATRIATQIFGGNGFMEEYPVARFYRDSKILEIGEGTSEVQRMLIARSYGL</sequence>
<dbReference type="GO" id="GO:0003995">
    <property type="term" value="F:acyl-CoA dehydrogenase activity"/>
    <property type="evidence" value="ECO:0007669"/>
    <property type="project" value="InterPro"/>
</dbReference>
<dbReference type="Pfam" id="PF00441">
    <property type="entry name" value="Acyl-CoA_dh_1"/>
    <property type="match status" value="1"/>
</dbReference>
<comment type="similarity">
    <text evidence="2 6">Belongs to the acyl-CoA dehydrogenase family.</text>
</comment>
<dbReference type="OrthoDB" id="2769798at2"/>
<organism evidence="10 11">
    <name type="scientific">Mobilicoccus pelagius NBRC 104925</name>
    <dbReference type="NCBI Taxonomy" id="1089455"/>
    <lineage>
        <taxon>Bacteria</taxon>
        <taxon>Bacillati</taxon>
        <taxon>Actinomycetota</taxon>
        <taxon>Actinomycetes</taxon>
        <taxon>Micrococcales</taxon>
        <taxon>Dermatophilaceae</taxon>
        <taxon>Mobilicoccus</taxon>
    </lineage>
</organism>
<dbReference type="InterPro" id="IPR006089">
    <property type="entry name" value="Acyl-CoA_DH_CS"/>
</dbReference>
<protein>
    <submittedName>
        <fullName evidence="10">Acyl-CoA dehydrogenase</fullName>
    </submittedName>
</protein>
<dbReference type="PROSITE" id="PS00073">
    <property type="entry name" value="ACYL_COA_DH_2"/>
    <property type="match status" value="1"/>
</dbReference>
<dbReference type="InterPro" id="IPR009100">
    <property type="entry name" value="AcylCoA_DH/oxidase_NM_dom_sf"/>
</dbReference>
<evidence type="ECO:0000256" key="3">
    <source>
        <dbReference type="ARBA" id="ARBA00022630"/>
    </source>
</evidence>
<evidence type="ECO:0000259" key="7">
    <source>
        <dbReference type="Pfam" id="PF00441"/>
    </source>
</evidence>
<dbReference type="STRING" id="1089455.MOPEL_099_00020"/>
<dbReference type="Proteomes" id="UP000004367">
    <property type="component" value="Unassembled WGS sequence"/>
</dbReference>
<dbReference type="SUPFAM" id="SSF47203">
    <property type="entry name" value="Acyl-CoA dehydrogenase C-terminal domain-like"/>
    <property type="match status" value="1"/>
</dbReference>
<dbReference type="FunFam" id="1.20.140.10:FF:000001">
    <property type="entry name" value="Acyl-CoA dehydrogenase"/>
    <property type="match status" value="1"/>
</dbReference>
<proteinExistence type="inferred from homology"/>
<gene>
    <name evidence="10" type="primary">fadE</name>
    <name evidence="10" type="ORF">MOPEL_099_00020</name>
</gene>
<dbReference type="Gene3D" id="2.40.110.10">
    <property type="entry name" value="Butyryl-CoA Dehydrogenase, subunit A, domain 2"/>
    <property type="match status" value="1"/>
</dbReference>
<evidence type="ECO:0000256" key="2">
    <source>
        <dbReference type="ARBA" id="ARBA00009347"/>
    </source>
</evidence>
<accession>H5UTZ4</accession>
<dbReference type="InterPro" id="IPR006091">
    <property type="entry name" value="Acyl-CoA_Oxase/DH_mid-dom"/>
</dbReference>
<keyword evidence="3 6" id="KW-0285">Flavoprotein</keyword>
<reference evidence="10 11" key="1">
    <citation type="submission" date="2012-02" db="EMBL/GenBank/DDBJ databases">
        <title>Whole genome shotgun sequence of Mobilicoccus pelagius NBRC 104925.</title>
        <authorList>
            <person name="Yoshida Y."/>
            <person name="Hosoyama A."/>
            <person name="Tsuchikane K."/>
            <person name="Katsumata H."/>
            <person name="Yamazaki S."/>
            <person name="Fujita N."/>
        </authorList>
    </citation>
    <scope>NUCLEOTIDE SEQUENCE [LARGE SCALE GENOMIC DNA]</scope>
    <source>
        <strain evidence="10 11">NBRC 104925</strain>
    </source>
</reference>
<evidence type="ECO:0000313" key="11">
    <source>
        <dbReference type="Proteomes" id="UP000004367"/>
    </source>
</evidence>
<evidence type="ECO:0000256" key="5">
    <source>
        <dbReference type="ARBA" id="ARBA00023002"/>
    </source>
</evidence>
<evidence type="ECO:0000259" key="9">
    <source>
        <dbReference type="Pfam" id="PF02771"/>
    </source>
</evidence>
<dbReference type="Gene3D" id="1.20.140.10">
    <property type="entry name" value="Butyryl-CoA Dehydrogenase, subunit A, domain 3"/>
    <property type="match status" value="1"/>
</dbReference>
<comment type="caution">
    <text evidence="10">The sequence shown here is derived from an EMBL/GenBank/DDBJ whole genome shotgun (WGS) entry which is preliminary data.</text>
</comment>
<dbReference type="Pfam" id="PF02771">
    <property type="entry name" value="Acyl-CoA_dh_N"/>
    <property type="match status" value="1"/>
</dbReference>
<dbReference type="InterPro" id="IPR046373">
    <property type="entry name" value="Acyl-CoA_Oxase/DH_mid-dom_sf"/>
</dbReference>
<dbReference type="PANTHER" id="PTHR43884">
    <property type="entry name" value="ACYL-COA DEHYDROGENASE"/>
    <property type="match status" value="1"/>
</dbReference>
<evidence type="ECO:0000256" key="1">
    <source>
        <dbReference type="ARBA" id="ARBA00001974"/>
    </source>
</evidence>
<dbReference type="PANTHER" id="PTHR43884:SF12">
    <property type="entry name" value="ISOVALERYL-COA DEHYDROGENASE, MITOCHONDRIAL-RELATED"/>
    <property type="match status" value="1"/>
</dbReference>
<dbReference type="FunFam" id="2.40.110.10:FF:000009">
    <property type="entry name" value="Acyl-CoA dehydrogenase"/>
    <property type="match status" value="1"/>
</dbReference>
<feature type="domain" description="Acyl-CoA oxidase/dehydrogenase middle" evidence="8">
    <location>
        <begin position="125"/>
        <end position="221"/>
    </location>
</feature>
<keyword evidence="11" id="KW-1185">Reference proteome</keyword>
<dbReference type="EMBL" id="BAFE01000076">
    <property type="protein sequence ID" value="GAB49202.1"/>
    <property type="molecule type" value="Genomic_DNA"/>
</dbReference>
<dbReference type="InterPro" id="IPR037069">
    <property type="entry name" value="AcylCoA_DH/ox_N_sf"/>
</dbReference>
<dbReference type="FunFam" id="1.10.540.10:FF:000002">
    <property type="entry name" value="Acyl-CoA dehydrogenase FadE19"/>
    <property type="match status" value="1"/>
</dbReference>
<dbReference type="PIRSF" id="PIRSF016578">
    <property type="entry name" value="HsaA"/>
    <property type="match status" value="1"/>
</dbReference>
<dbReference type="InterPro" id="IPR013786">
    <property type="entry name" value="AcylCoA_DH/ox_N"/>
</dbReference>
<dbReference type="RefSeq" id="WP_009483099.1">
    <property type="nucleotide sequence ID" value="NZ_BAFE01000076.1"/>
</dbReference>
<keyword evidence="5 6" id="KW-0560">Oxidoreductase</keyword>
<dbReference type="InterPro" id="IPR009075">
    <property type="entry name" value="AcylCo_DH/oxidase_C"/>
</dbReference>
<dbReference type="AlphaFoldDB" id="H5UTZ4"/>
<dbReference type="InterPro" id="IPR036250">
    <property type="entry name" value="AcylCo_DH-like_C"/>
</dbReference>
<dbReference type="Gene3D" id="1.10.540.10">
    <property type="entry name" value="Acyl-CoA dehydrogenase/oxidase, N-terminal domain"/>
    <property type="match status" value="1"/>
</dbReference>
<feature type="domain" description="Acyl-CoA dehydrogenase/oxidase N-terminal" evidence="9">
    <location>
        <begin position="6"/>
        <end position="119"/>
    </location>
</feature>
<dbReference type="PROSITE" id="PS00072">
    <property type="entry name" value="ACYL_COA_DH_1"/>
    <property type="match status" value="1"/>
</dbReference>
<dbReference type="GO" id="GO:0050660">
    <property type="term" value="F:flavin adenine dinucleotide binding"/>
    <property type="evidence" value="ECO:0007669"/>
    <property type="project" value="InterPro"/>
</dbReference>
<comment type="cofactor">
    <cofactor evidence="1 6">
        <name>FAD</name>
        <dbReference type="ChEBI" id="CHEBI:57692"/>
    </cofactor>
</comment>
<name>H5UTZ4_9MICO</name>
<evidence type="ECO:0000256" key="4">
    <source>
        <dbReference type="ARBA" id="ARBA00022827"/>
    </source>
</evidence>
<dbReference type="Pfam" id="PF02770">
    <property type="entry name" value="Acyl-CoA_dh_M"/>
    <property type="match status" value="1"/>
</dbReference>
<dbReference type="eggNOG" id="COG1960">
    <property type="taxonomic scope" value="Bacteria"/>
</dbReference>
<feature type="domain" description="Acyl-CoA dehydrogenase/oxidase C-terminal" evidence="7">
    <location>
        <begin position="234"/>
        <end position="388"/>
    </location>
</feature>
<evidence type="ECO:0000259" key="8">
    <source>
        <dbReference type="Pfam" id="PF02770"/>
    </source>
</evidence>
<dbReference type="SUPFAM" id="SSF56645">
    <property type="entry name" value="Acyl-CoA dehydrogenase NM domain-like"/>
    <property type="match status" value="1"/>
</dbReference>
<evidence type="ECO:0000256" key="6">
    <source>
        <dbReference type="RuleBase" id="RU362125"/>
    </source>
</evidence>